<dbReference type="InterPro" id="IPR018060">
    <property type="entry name" value="HTH_AraC"/>
</dbReference>
<dbReference type="InterPro" id="IPR011990">
    <property type="entry name" value="TPR-like_helical_dom_sf"/>
</dbReference>
<reference evidence="5 6" key="1">
    <citation type="submission" date="2019-12" db="EMBL/GenBank/DDBJ databases">
        <authorList>
            <person name="Zhao J."/>
        </authorList>
    </citation>
    <scope>NUCLEOTIDE SEQUENCE [LARGE SCALE GENOMIC DNA]</scope>
    <source>
        <strain evidence="5 6">S-15</strain>
    </source>
</reference>
<evidence type="ECO:0000256" key="1">
    <source>
        <dbReference type="ARBA" id="ARBA00023015"/>
    </source>
</evidence>
<accession>A0A6N9NSM7</accession>
<comment type="caution">
    <text evidence="5">The sequence shown here is derived from an EMBL/GenBank/DDBJ whole genome shotgun (WGS) entry which is preliminary data.</text>
</comment>
<dbReference type="InterPro" id="IPR009057">
    <property type="entry name" value="Homeodomain-like_sf"/>
</dbReference>
<dbReference type="GO" id="GO:0003700">
    <property type="term" value="F:DNA-binding transcription factor activity"/>
    <property type="evidence" value="ECO:0007669"/>
    <property type="project" value="InterPro"/>
</dbReference>
<dbReference type="PANTHER" id="PTHR43280">
    <property type="entry name" value="ARAC-FAMILY TRANSCRIPTIONAL REGULATOR"/>
    <property type="match status" value="1"/>
</dbReference>
<dbReference type="Gene3D" id="1.10.10.60">
    <property type="entry name" value="Homeodomain-like"/>
    <property type="match status" value="2"/>
</dbReference>
<dbReference type="Pfam" id="PF12833">
    <property type="entry name" value="HTH_18"/>
    <property type="match status" value="1"/>
</dbReference>
<dbReference type="EMBL" id="WWNE01000018">
    <property type="protein sequence ID" value="NBG67385.1"/>
    <property type="molecule type" value="Genomic_DNA"/>
</dbReference>
<dbReference type="SMART" id="SM00342">
    <property type="entry name" value="HTH_ARAC"/>
    <property type="match status" value="1"/>
</dbReference>
<protein>
    <submittedName>
        <fullName evidence="5">Helix-turn-helix domain-containing protein</fullName>
    </submittedName>
</protein>
<dbReference type="SUPFAM" id="SSF46689">
    <property type="entry name" value="Homeodomain-like"/>
    <property type="match status" value="1"/>
</dbReference>
<organism evidence="5 6">
    <name type="scientific">Acidiluteibacter ferrifornacis</name>
    <dbReference type="NCBI Taxonomy" id="2692424"/>
    <lineage>
        <taxon>Bacteria</taxon>
        <taxon>Pseudomonadati</taxon>
        <taxon>Bacteroidota</taxon>
        <taxon>Flavobacteriia</taxon>
        <taxon>Flavobacteriales</taxon>
        <taxon>Cryomorphaceae</taxon>
        <taxon>Acidiluteibacter</taxon>
    </lineage>
</organism>
<proteinExistence type="predicted"/>
<feature type="domain" description="HTH araC/xylS-type" evidence="4">
    <location>
        <begin position="486"/>
        <end position="594"/>
    </location>
</feature>
<evidence type="ECO:0000256" key="3">
    <source>
        <dbReference type="ARBA" id="ARBA00023163"/>
    </source>
</evidence>
<evidence type="ECO:0000259" key="4">
    <source>
        <dbReference type="PROSITE" id="PS01124"/>
    </source>
</evidence>
<dbReference type="Pfam" id="PF14559">
    <property type="entry name" value="TPR_19"/>
    <property type="match status" value="1"/>
</dbReference>
<dbReference type="AlphaFoldDB" id="A0A6N9NSM7"/>
<keyword evidence="1" id="KW-0805">Transcription regulation</keyword>
<dbReference type="PANTHER" id="PTHR43280:SF29">
    <property type="entry name" value="ARAC-FAMILY TRANSCRIPTIONAL REGULATOR"/>
    <property type="match status" value="1"/>
</dbReference>
<dbReference type="Gene3D" id="3.40.50.10070">
    <property type="entry name" value="TolB, N-terminal domain"/>
    <property type="match status" value="1"/>
</dbReference>
<gene>
    <name evidence="5" type="ORF">GQN54_14755</name>
</gene>
<sequence>MQDKKTSIAVLPFVNRSADNSNEFFCDGITDEIINALSNIEQLSVTSRTSSFYFKNKNYSLQEISNQLNVSTILEGSVRFNGQQIRIHAQLIEVKNDHTFWSSTWDRKLENVFQIQDEISLLIAEKLREKYGHLEISEHLVKPVTNSIDAYQYCLKAKQLFNKWNPSSVNEAIELFEMALKIDDQLIEAHVGLADAYSFLAVAGFAPNQETWIKVNEHLMKAKLINAEYAPLNYLLANQAFFTAADFGKAAKYIQKSIISKPNHSEGQQFLSFLYILRGELDTANTLLQYVKSIDPLNQETMFYEAYFFYRSYQFDKAENSLQQLLDENAQNIPAIITMLYVLLKKGAYQQAEHLLNTTPNELIMPDERLGLQCLIQILKSNGEGELDSFRELESRAKKDTSFQAHAYLFLAYANLNQFDAAFKMMDKLYNNKSSVLLLTFSDPLADSIQADDQYLIYHARTYPPINASKINTTNNSSALNDNTSMQMLSTLKDFMQTEKPFLNPQLTLRSLANQINIHPNQLSWLLNEHLKQNYNEYINQYRVEEFKKLAVDSSNKHISLIGLAYESGFNSKTVFNTTFKKIVGMTPKEYQTKHSSLE</sequence>
<dbReference type="GO" id="GO:0043565">
    <property type="term" value="F:sequence-specific DNA binding"/>
    <property type="evidence" value="ECO:0007669"/>
    <property type="project" value="InterPro"/>
</dbReference>
<name>A0A6N9NSM7_9FLAO</name>
<evidence type="ECO:0000256" key="2">
    <source>
        <dbReference type="ARBA" id="ARBA00023125"/>
    </source>
</evidence>
<evidence type="ECO:0000313" key="6">
    <source>
        <dbReference type="Proteomes" id="UP000470771"/>
    </source>
</evidence>
<dbReference type="PROSITE" id="PS01124">
    <property type="entry name" value="HTH_ARAC_FAMILY_2"/>
    <property type="match status" value="1"/>
</dbReference>
<keyword evidence="6" id="KW-1185">Reference proteome</keyword>
<dbReference type="SUPFAM" id="SSF48452">
    <property type="entry name" value="TPR-like"/>
    <property type="match status" value="1"/>
</dbReference>
<dbReference type="Proteomes" id="UP000470771">
    <property type="component" value="Unassembled WGS sequence"/>
</dbReference>
<keyword evidence="3" id="KW-0804">Transcription</keyword>
<keyword evidence="2" id="KW-0238">DNA-binding</keyword>
<evidence type="ECO:0000313" key="5">
    <source>
        <dbReference type="EMBL" id="NBG67385.1"/>
    </source>
</evidence>
<dbReference type="Gene3D" id="1.25.40.10">
    <property type="entry name" value="Tetratricopeptide repeat domain"/>
    <property type="match status" value="2"/>
</dbReference>